<dbReference type="PANTHER" id="PTHR43047:SF72">
    <property type="entry name" value="OSMOSENSING HISTIDINE PROTEIN KINASE SLN1"/>
    <property type="match status" value="1"/>
</dbReference>
<dbReference type="PRINTS" id="PR00344">
    <property type="entry name" value="BCTRLSENSOR"/>
</dbReference>
<dbReference type="SMART" id="SM00388">
    <property type="entry name" value="HisKA"/>
    <property type="match status" value="1"/>
</dbReference>
<dbReference type="InterPro" id="IPR003594">
    <property type="entry name" value="HATPase_dom"/>
</dbReference>
<reference evidence="9" key="1">
    <citation type="journal article" date="2019" name="Int. J. Syst. Evol. Microbiol.">
        <title>The Global Catalogue of Microorganisms (GCM) 10K type strain sequencing project: providing services to taxonomists for standard genome sequencing and annotation.</title>
        <authorList>
            <consortium name="The Broad Institute Genomics Platform"/>
            <consortium name="The Broad Institute Genome Sequencing Center for Infectious Disease"/>
            <person name="Wu L."/>
            <person name="Ma J."/>
        </authorList>
    </citation>
    <scope>NUCLEOTIDE SEQUENCE [LARGE SCALE GENOMIC DNA]</scope>
    <source>
        <strain evidence="9">JCM 12928</strain>
    </source>
</reference>
<keyword evidence="3" id="KW-0597">Phosphoprotein</keyword>
<dbReference type="InterPro" id="IPR036890">
    <property type="entry name" value="HATPase_C_sf"/>
</dbReference>
<feature type="transmembrane region" description="Helical" evidence="6">
    <location>
        <begin position="52"/>
        <end position="70"/>
    </location>
</feature>
<organism evidence="8 9">
    <name type="scientific">Brevundimonas kwangchunensis</name>
    <dbReference type="NCBI Taxonomy" id="322163"/>
    <lineage>
        <taxon>Bacteria</taxon>
        <taxon>Pseudomonadati</taxon>
        <taxon>Pseudomonadota</taxon>
        <taxon>Alphaproteobacteria</taxon>
        <taxon>Caulobacterales</taxon>
        <taxon>Caulobacteraceae</taxon>
        <taxon>Brevundimonas</taxon>
    </lineage>
</organism>
<dbReference type="CDD" id="cd00082">
    <property type="entry name" value="HisKA"/>
    <property type="match status" value="1"/>
</dbReference>
<feature type="transmembrane region" description="Helical" evidence="6">
    <location>
        <begin position="126"/>
        <end position="145"/>
    </location>
</feature>
<evidence type="ECO:0000256" key="6">
    <source>
        <dbReference type="SAM" id="Phobius"/>
    </source>
</evidence>
<comment type="caution">
    <text evidence="8">The sequence shown here is derived from an EMBL/GenBank/DDBJ whole genome shotgun (WGS) entry which is preliminary data.</text>
</comment>
<keyword evidence="5 8" id="KW-0418">Kinase</keyword>
<dbReference type="PANTHER" id="PTHR43047">
    <property type="entry name" value="TWO-COMPONENT HISTIDINE PROTEIN KINASE"/>
    <property type="match status" value="1"/>
</dbReference>
<sequence length="564" mass="58956">MNTARQPDQTEGVARAPAGDRVTLSAWHAAWAVAAALLALCGALWARVDGPLFYGVLAMVVPGVAGLGLLHRDGRDQRMMLLGVWGLAALTCASLSGGLTGPLAGFVFLPLAAGIAMGGPRPVQAGALAVGIAALAGLFSAWLGGADTPRPGVAAFSAVMTALAAALAVRLSWRQREVRLEAAEAEVRRVESLLAAQPGLTLILEPSGRVLAAYGAPPPSLSVDPLFEQGLIAAVHAPDRPRLLAAIDRALAGQEGAAMFAPRVSLDRRVQLILRRLDDPSGPRLIAQAFDATAQYARELGLEVARSEAEAREAGKTRFLANMSHELRTPLNAVLGFSDIMRQRLFGPVPDRYAEYADNIHQAGGHLLDLINDLLDVSKIEAERYTLTTERFDAREVVSAALALVRVNAEDKGVALTGMLPPDPVEVSADRRALKQIALNLLSNAVKFTPAGGSASISVETVGPYLEIVVSDTGVGIAPEDVTRLGRPFEQAGALEQRRQGTGLGLSLVRAFAELHGGRMSIESTLGEGSSVTIRMPVAVVARAPAPEGGAEIIPLPVANGASS</sequence>
<protein>
    <recommendedName>
        <fullName evidence="2">histidine kinase</fullName>
        <ecNumber evidence="2">2.7.13.3</ecNumber>
    </recommendedName>
</protein>
<feature type="domain" description="Histidine kinase" evidence="7">
    <location>
        <begin position="322"/>
        <end position="540"/>
    </location>
</feature>
<dbReference type="EC" id="2.7.13.3" evidence="2"/>
<dbReference type="Proteomes" id="UP001501352">
    <property type="component" value="Unassembled WGS sequence"/>
</dbReference>
<proteinExistence type="predicted"/>
<dbReference type="InterPro" id="IPR005467">
    <property type="entry name" value="His_kinase_dom"/>
</dbReference>
<evidence type="ECO:0000256" key="1">
    <source>
        <dbReference type="ARBA" id="ARBA00000085"/>
    </source>
</evidence>
<dbReference type="RefSeq" id="WP_343788987.1">
    <property type="nucleotide sequence ID" value="NZ_BAAAGA010000001.1"/>
</dbReference>
<dbReference type="EMBL" id="BAAAGA010000001">
    <property type="protein sequence ID" value="GAA0610737.1"/>
    <property type="molecule type" value="Genomic_DNA"/>
</dbReference>
<dbReference type="GO" id="GO:0016301">
    <property type="term" value="F:kinase activity"/>
    <property type="evidence" value="ECO:0007669"/>
    <property type="project" value="UniProtKB-KW"/>
</dbReference>
<comment type="catalytic activity">
    <reaction evidence="1">
        <text>ATP + protein L-histidine = ADP + protein N-phospho-L-histidine.</text>
        <dbReference type="EC" id="2.7.13.3"/>
    </reaction>
</comment>
<evidence type="ECO:0000313" key="8">
    <source>
        <dbReference type="EMBL" id="GAA0610737.1"/>
    </source>
</evidence>
<dbReference type="PROSITE" id="PS50109">
    <property type="entry name" value="HIS_KIN"/>
    <property type="match status" value="1"/>
</dbReference>
<dbReference type="Pfam" id="PF00512">
    <property type="entry name" value="HisKA"/>
    <property type="match status" value="1"/>
</dbReference>
<dbReference type="InterPro" id="IPR004358">
    <property type="entry name" value="Sig_transdc_His_kin-like_C"/>
</dbReference>
<name>A0ABP3RHK2_9CAUL</name>
<dbReference type="SMART" id="SM00387">
    <property type="entry name" value="HATPase_c"/>
    <property type="match status" value="1"/>
</dbReference>
<feature type="transmembrane region" description="Helical" evidence="6">
    <location>
        <begin position="79"/>
        <end position="97"/>
    </location>
</feature>
<dbReference type="SUPFAM" id="SSF47384">
    <property type="entry name" value="Homodimeric domain of signal transducing histidine kinase"/>
    <property type="match status" value="1"/>
</dbReference>
<keyword evidence="6" id="KW-0472">Membrane</keyword>
<feature type="transmembrane region" description="Helical" evidence="6">
    <location>
        <begin position="24"/>
        <end position="46"/>
    </location>
</feature>
<keyword evidence="4" id="KW-0808">Transferase</keyword>
<evidence type="ECO:0000256" key="5">
    <source>
        <dbReference type="ARBA" id="ARBA00022777"/>
    </source>
</evidence>
<gene>
    <name evidence="8" type="primary">divJ</name>
    <name evidence="8" type="ORF">GCM10009422_01950</name>
</gene>
<evidence type="ECO:0000256" key="3">
    <source>
        <dbReference type="ARBA" id="ARBA00022553"/>
    </source>
</evidence>
<dbReference type="Gene3D" id="1.10.287.130">
    <property type="match status" value="1"/>
</dbReference>
<evidence type="ECO:0000256" key="2">
    <source>
        <dbReference type="ARBA" id="ARBA00012438"/>
    </source>
</evidence>
<dbReference type="InterPro" id="IPR003661">
    <property type="entry name" value="HisK_dim/P_dom"/>
</dbReference>
<dbReference type="CDD" id="cd16922">
    <property type="entry name" value="HATPase_EvgS-ArcB-TorS-like"/>
    <property type="match status" value="1"/>
</dbReference>
<keyword evidence="6" id="KW-0812">Transmembrane</keyword>
<dbReference type="Pfam" id="PF02518">
    <property type="entry name" value="HATPase_c"/>
    <property type="match status" value="1"/>
</dbReference>
<keyword evidence="9" id="KW-1185">Reference proteome</keyword>
<dbReference type="SUPFAM" id="SSF55874">
    <property type="entry name" value="ATPase domain of HSP90 chaperone/DNA topoisomerase II/histidine kinase"/>
    <property type="match status" value="1"/>
</dbReference>
<evidence type="ECO:0000259" key="7">
    <source>
        <dbReference type="PROSITE" id="PS50109"/>
    </source>
</evidence>
<keyword evidence="6" id="KW-1133">Transmembrane helix</keyword>
<feature type="transmembrane region" description="Helical" evidence="6">
    <location>
        <begin position="151"/>
        <end position="169"/>
    </location>
</feature>
<dbReference type="Gene3D" id="3.30.565.10">
    <property type="entry name" value="Histidine kinase-like ATPase, C-terminal domain"/>
    <property type="match status" value="1"/>
</dbReference>
<dbReference type="InterPro" id="IPR036097">
    <property type="entry name" value="HisK_dim/P_sf"/>
</dbReference>
<accession>A0ABP3RHK2</accession>
<evidence type="ECO:0000256" key="4">
    <source>
        <dbReference type="ARBA" id="ARBA00022679"/>
    </source>
</evidence>
<evidence type="ECO:0000313" key="9">
    <source>
        <dbReference type="Proteomes" id="UP001501352"/>
    </source>
</evidence>